<dbReference type="OrthoDB" id="1448957at2"/>
<reference evidence="2" key="1">
    <citation type="submission" date="2017-09" db="EMBL/GenBank/DDBJ databases">
        <authorList>
            <person name="Varghese N."/>
            <person name="Submissions S."/>
        </authorList>
    </citation>
    <scope>NUCLEOTIDE SEQUENCE [LARGE SCALE GENOMIC DNA]</scope>
    <source>
        <strain evidence="2">CGMCC 1.12641</strain>
    </source>
</reference>
<dbReference type="InterPro" id="IPR036388">
    <property type="entry name" value="WH-like_DNA-bd_sf"/>
</dbReference>
<organism evidence="1 2">
    <name type="scientific">Salinimicrobium sediminis</name>
    <dbReference type="NCBI Taxonomy" id="1343891"/>
    <lineage>
        <taxon>Bacteria</taxon>
        <taxon>Pseudomonadati</taxon>
        <taxon>Bacteroidota</taxon>
        <taxon>Flavobacteriia</taxon>
        <taxon>Flavobacteriales</taxon>
        <taxon>Flavobacteriaceae</taxon>
        <taxon>Salinimicrobium</taxon>
    </lineage>
</organism>
<dbReference type="InterPro" id="IPR036390">
    <property type="entry name" value="WH_DNA-bd_sf"/>
</dbReference>
<dbReference type="Proteomes" id="UP000219193">
    <property type="component" value="Unassembled WGS sequence"/>
</dbReference>
<name>A0A285X3F7_9FLAO</name>
<gene>
    <name evidence="1" type="ORF">SAMN06296241_1383</name>
</gene>
<keyword evidence="2" id="KW-1185">Reference proteome</keyword>
<dbReference type="EMBL" id="OCMF01000001">
    <property type="protein sequence ID" value="SOC79845.1"/>
    <property type="molecule type" value="Genomic_DNA"/>
</dbReference>
<proteinExistence type="predicted"/>
<sequence>MKSTSIEAHESIKQDKSRLHRKILQALRKINKGSFRDIAAAAGLRESQVWKRLSELKSSGSIQEVDTKKCPVTGRSVTVWTINQSNQLTLL</sequence>
<protein>
    <submittedName>
        <fullName evidence="1">AsnC-type helix-turn-helix domain-containing protein</fullName>
    </submittedName>
</protein>
<evidence type="ECO:0000313" key="1">
    <source>
        <dbReference type="EMBL" id="SOC79845.1"/>
    </source>
</evidence>
<dbReference type="Gene3D" id="1.10.10.10">
    <property type="entry name" value="Winged helix-like DNA-binding domain superfamily/Winged helix DNA-binding domain"/>
    <property type="match status" value="1"/>
</dbReference>
<dbReference type="RefSeq" id="WP_097055547.1">
    <property type="nucleotide sequence ID" value="NZ_OCMF01000001.1"/>
</dbReference>
<dbReference type="Pfam" id="PF13412">
    <property type="entry name" value="HTH_24"/>
    <property type="match status" value="1"/>
</dbReference>
<dbReference type="AlphaFoldDB" id="A0A285X3F7"/>
<dbReference type="SUPFAM" id="SSF46785">
    <property type="entry name" value="Winged helix' DNA-binding domain"/>
    <property type="match status" value="1"/>
</dbReference>
<evidence type="ECO:0000313" key="2">
    <source>
        <dbReference type="Proteomes" id="UP000219193"/>
    </source>
</evidence>
<accession>A0A285X3F7</accession>